<evidence type="ECO:0000313" key="2">
    <source>
        <dbReference type="EMBL" id="PLW12693.1"/>
    </source>
</evidence>
<feature type="compositionally biased region" description="Low complexity" evidence="1">
    <location>
        <begin position="43"/>
        <end position="54"/>
    </location>
</feature>
<organism evidence="2 3">
    <name type="scientific">Puccinia coronata f. sp. avenae</name>
    <dbReference type="NCBI Taxonomy" id="200324"/>
    <lineage>
        <taxon>Eukaryota</taxon>
        <taxon>Fungi</taxon>
        <taxon>Dikarya</taxon>
        <taxon>Basidiomycota</taxon>
        <taxon>Pucciniomycotina</taxon>
        <taxon>Pucciniomycetes</taxon>
        <taxon>Pucciniales</taxon>
        <taxon>Pucciniaceae</taxon>
        <taxon>Puccinia</taxon>
    </lineage>
</organism>
<sequence length="239" mass="27072">MAKSSKHKITKSGKHKIAESGKHKIAKSGKHNVATSGKHQIANSGKPKNSKSSGVVTNKQQKVVSEIYPYRLETGTGHRLLCIRVFCASDSVWMNDWDNPLLKELPESHYESVPETKSKDSNNSLIERSLPAQIRKTPISSNSNMEELKTLAVQMEEMKRQFADQLRNQNKLIANQSQELFNLRNHTTNNHPNIRLSHAKNVLKQFIKSPIKMFTDENPKKPILAFDGSNFSDWEKAID</sequence>
<evidence type="ECO:0000256" key="1">
    <source>
        <dbReference type="SAM" id="MobiDB-lite"/>
    </source>
</evidence>
<accession>A0A2N5SHH9</accession>
<dbReference type="Proteomes" id="UP000235388">
    <property type="component" value="Unassembled WGS sequence"/>
</dbReference>
<feature type="compositionally biased region" description="Polar residues" evidence="1">
    <location>
        <begin position="33"/>
        <end position="42"/>
    </location>
</feature>
<protein>
    <submittedName>
        <fullName evidence="2">Uncharacterized protein</fullName>
    </submittedName>
</protein>
<gene>
    <name evidence="2" type="ORF">PCANC_14423</name>
</gene>
<feature type="region of interest" description="Disordered" evidence="1">
    <location>
        <begin position="1"/>
        <end position="58"/>
    </location>
</feature>
<feature type="compositionally biased region" description="Basic residues" evidence="1">
    <location>
        <begin position="1"/>
        <end position="15"/>
    </location>
</feature>
<keyword evidence="3" id="KW-1185">Reference proteome</keyword>
<reference evidence="2 3" key="1">
    <citation type="submission" date="2017-11" db="EMBL/GenBank/DDBJ databases">
        <title>De novo assembly and phasing of dikaryotic genomes from two isolates of Puccinia coronata f. sp. avenae, the causal agent of oat crown rust.</title>
        <authorList>
            <person name="Miller M.E."/>
            <person name="Zhang Y."/>
            <person name="Omidvar V."/>
            <person name="Sperschneider J."/>
            <person name="Schwessinger B."/>
            <person name="Raley C."/>
            <person name="Palmer J.M."/>
            <person name="Garnica D."/>
            <person name="Upadhyaya N."/>
            <person name="Rathjen J."/>
            <person name="Taylor J.M."/>
            <person name="Park R.F."/>
            <person name="Dodds P.N."/>
            <person name="Hirsch C.D."/>
            <person name="Kianian S.F."/>
            <person name="Figueroa M."/>
        </authorList>
    </citation>
    <scope>NUCLEOTIDE SEQUENCE [LARGE SCALE GENOMIC DNA]</scope>
    <source>
        <strain evidence="2">12NC29</strain>
    </source>
</reference>
<dbReference type="EMBL" id="PGCJ01000974">
    <property type="protein sequence ID" value="PLW12693.1"/>
    <property type="molecule type" value="Genomic_DNA"/>
</dbReference>
<name>A0A2N5SHH9_9BASI</name>
<comment type="caution">
    <text evidence="2">The sequence shown here is derived from an EMBL/GenBank/DDBJ whole genome shotgun (WGS) entry which is preliminary data.</text>
</comment>
<dbReference type="AlphaFoldDB" id="A0A2N5SHH9"/>
<proteinExistence type="predicted"/>
<evidence type="ECO:0000313" key="3">
    <source>
        <dbReference type="Proteomes" id="UP000235388"/>
    </source>
</evidence>